<dbReference type="Proteomes" id="UP000244005">
    <property type="component" value="Unassembled WGS sequence"/>
</dbReference>
<organism evidence="20 21">
    <name type="scientific">Marchantia polymorpha</name>
    <name type="common">Common liverwort</name>
    <name type="synonym">Marchantia aquatica</name>
    <dbReference type="NCBI Taxonomy" id="3197"/>
    <lineage>
        <taxon>Eukaryota</taxon>
        <taxon>Viridiplantae</taxon>
        <taxon>Streptophyta</taxon>
        <taxon>Embryophyta</taxon>
        <taxon>Marchantiophyta</taxon>
        <taxon>Marchantiopsida</taxon>
        <taxon>Marchantiidae</taxon>
        <taxon>Marchantiales</taxon>
        <taxon>Marchantiaceae</taxon>
        <taxon>Marchantia</taxon>
    </lineage>
</organism>
<keyword evidence="12 17" id="KW-0067">ATP-binding</keyword>
<dbReference type="GO" id="GO:0030246">
    <property type="term" value="F:carbohydrate binding"/>
    <property type="evidence" value="ECO:0007669"/>
    <property type="project" value="UniProtKB-KW"/>
</dbReference>
<protein>
    <recommendedName>
        <fullName evidence="19">Protein kinase domain-containing protein</fullName>
    </recommendedName>
</protein>
<evidence type="ECO:0000256" key="15">
    <source>
        <dbReference type="ARBA" id="ARBA00023170"/>
    </source>
</evidence>
<sequence length="1260" mass="141933">MQCCHSVLRSETREFPSSRIFTVWIQSRKLRLLIDWIIRSSQPGTDIVKVLEAAMFRSRAVYFFTLVLLVAADGPGCHVLATLDFTLGTLESPFQCNAQGNLWCEGNASESSGETLHLTPDQRTQSFEFYYNTKGMALFSLPVHMVDARGRWLSFSTHFRFEIESLIENFRGDGLAFVMLNRQVPGFSGGSLGIYDQAGCQLVQTLAIEFDTFHNQEFEDMNNNHVGVDLQRAISKVSRDAHEADIDLAGGRTIDAWIDYHAISEVLEVRIALHDTKPKESFLTYPLALGDVFPESGKVYVGFSGSNGFCNCHNFYSIHDWKFRAFSEISKILHLVEIIGGFFIVIVIIIVLICKLVSREQPYTSVPVDDDEPCRRYSIEELVAATKNFDSSQKLGEGRFGSVYRGFVSRRSEACAGGSEVAVKKLRGSQEKHIFHRELKVIKKVQHKHIVRLLGWCEANEGVVMLVYELMPNGSLDKALFTPNADLVLSWTQRYTILLDVASALLYLHEEYEPPVIHRDIKSGNIMLDKDYRGKLGDFGLARLVNHNKDLKTTMPFGTFGYQAPKTLEGEFTDKSDVFAFGKESSSVIVECCSSEAPGVVADKKSPTFIHLIQNSSDFPSAVRVLDLSPKVRPHSVKPRSHTEEDHQDDGYSEFVAAGAHRSWMVRDASPFLCYGEGGLWCGGDANVGSNGVLNLTPDDRTKPQHHVRTVGMALVSSPIDMRGYLYGWKSFRTHFTFRIEPIHPPGDGLAFVMLGSKEMGTEGGNLGVYNRSGWQNVQTVAIEFDTYQNSDYEDINANHVGIDFQTARSNIARDASAGDISLAGGEVIHAWIDYSAVDEQLEVRIGLDGRKPRDLFLSYSVALSEIFSGPVYVGFAGSNSVFCYCHSFYSILYWTFETFWEFHPLHFLLGIISFVVLLVLVKFLHCDRSVSSSDYQSNNLPATATYKRLSDPPPVEDCPAIAPREFSFRKLQFVTDGFNHIHRETKSVLIYKDHLRKFESTIRTLQSVQHGNITRFFGWCREGNKCLLVHEFMRRGDLEYALFKSRQSLSWKDRIDVISGICEALCYLHERRILHLQVKASNILLDGVSVAEQGHFVTKAKLNDFRLAEALEPGDKIPKESLAYWLSVHKSFGNLPPEAVKEGKFSDESDVYAFGNVILQIVTGKRTADPVPNSSTFLLCNWVEEKRDRPQTIDYLSTPNSVTLSDEAITLLKLGLECLEPDRHKRPSMLCIKEYLESLRLHLSSVFEQIDTTIDIRTI</sequence>
<dbReference type="Gene3D" id="1.10.510.10">
    <property type="entry name" value="Transferase(Phosphotransferase) domain 1"/>
    <property type="match status" value="2"/>
</dbReference>
<dbReference type="InterPro" id="IPR013320">
    <property type="entry name" value="ConA-like_dom_sf"/>
</dbReference>
<dbReference type="FunFam" id="1.10.510.10:FF:000240">
    <property type="entry name" value="Lectin-domain containing receptor kinase A4.3"/>
    <property type="match status" value="1"/>
</dbReference>
<gene>
    <name evidence="20" type="ORF">MARPO_0027s0055</name>
</gene>
<comment type="similarity">
    <text evidence="3">In the C-terminal section; belongs to the protein kinase superfamily. Ser/Thr protein kinase family.</text>
</comment>
<dbReference type="GO" id="GO:0005524">
    <property type="term" value="F:ATP binding"/>
    <property type="evidence" value="ECO:0007669"/>
    <property type="project" value="UniProtKB-UniRule"/>
</dbReference>
<dbReference type="GO" id="GO:0002229">
    <property type="term" value="P:defense response to oomycetes"/>
    <property type="evidence" value="ECO:0007669"/>
    <property type="project" value="UniProtKB-ARBA"/>
</dbReference>
<evidence type="ECO:0000256" key="5">
    <source>
        <dbReference type="ARBA" id="ARBA00022527"/>
    </source>
</evidence>
<dbReference type="SUPFAM" id="SSF49899">
    <property type="entry name" value="Concanavalin A-like lectins/glucanases"/>
    <property type="match status" value="2"/>
</dbReference>
<feature type="domain" description="Protein kinase" evidence="19">
    <location>
        <begin position="936"/>
        <end position="1237"/>
    </location>
</feature>
<keyword evidence="14 18" id="KW-0472">Membrane</keyword>
<name>A0A2R6X9Z9_MARPO</name>
<evidence type="ECO:0000313" key="20">
    <source>
        <dbReference type="EMBL" id="PTQ42935.1"/>
    </source>
</evidence>
<dbReference type="PROSITE" id="PS50011">
    <property type="entry name" value="PROTEIN_KINASE_DOM"/>
    <property type="match status" value="2"/>
</dbReference>
<evidence type="ECO:0000256" key="18">
    <source>
        <dbReference type="SAM" id="Phobius"/>
    </source>
</evidence>
<evidence type="ECO:0000256" key="16">
    <source>
        <dbReference type="ARBA" id="ARBA00023180"/>
    </source>
</evidence>
<keyword evidence="13 18" id="KW-1133">Transmembrane helix</keyword>
<dbReference type="PANTHER" id="PTHR27007">
    <property type="match status" value="1"/>
</dbReference>
<evidence type="ECO:0000256" key="6">
    <source>
        <dbReference type="ARBA" id="ARBA00022679"/>
    </source>
</evidence>
<accession>A0A2R6X9Z9</accession>
<evidence type="ECO:0000313" key="21">
    <source>
        <dbReference type="Proteomes" id="UP000244005"/>
    </source>
</evidence>
<reference evidence="21" key="1">
    <citation type="journal article" date="2017" name="Cell">
        <title>Insights into land plant evolution garnered from the Marchantia polymorpha genome.</title>
        <authorList>
            <person name="Bowman J.L."/>
            <person name="Kohchi T."/>
            <person name="Yamato K.T."/>
            <person name="Jenkins J."/>
            <person name="Shu S."/>
            <person name="Ishizaki K."/>
            <person name="Yamaoka S."/>
            <person name="Nishihama R."/>
            <person name="Nakamura Y."/>
            <person name="Berger F."/>
            <person name="Adam C."/>
            <person name="Aki S.S."/>
            <person name="Althoff F."/>
            <person name="Araki T."/>
            <person name="Arteaga-Vazquez M.A."/>
            <person name="Balasubrmanian S."/>
            <person name="Barry K."/>
            <person name="Bauer D."/>
            <person name="Boehm C.R."/>
            <person name="Briginshaw L."/>
            <person name="Caballero-Perez J."/>
            <person name="Catarino B."/>
            <person name="Chen F."/>
            <person name="Chiyoda S."/>
            <person name="Chovatia M."/>
            <person name="Davies K.M."/>
            <person name="Delmans M."/>
            <person name="Demura T."/>
            <person name="Dierschke T."/>
            <person name="Dolan L."/>
            <person name="Dorantes-Acosta A.E."/>
            <person name="Eklund D.M."/>
            <person name="Florent S.N."/>
            <person name="Flores-Sandoval E."/>
            <person name="Fujiyama A."/>
            <person name="Fukuzawa H."/>
            <person name="Galik B."/>
            <person name="Grimanelli D."/>
            <person name="Grimwood J."/>
            <person name="Grossniklaus U."/>
            <person name="Hamada T."/>
            <person name="Haseloff J."/>
            <person name="Hetherington A.J."/>
            <person name="Higo A."/>
            <person name="Hirakawa Y."/>
            <person name="Hundley H.N."/>
            <person name="Ikeda Y."/>
            <person name="Inoue K."/>
            <person name="Inoue S.I."/>
            <person name="Ishida S."/>
            <person name="Jia Q."/>
            <person name="Kakita M."/>
            <person name="Kanazawa T."/>
            <person name="Kawai Y."/>
            <person name="Kawashima T."/>
            <person name="Kennedy M."/>
            <person name="Kinose K."/>
            <person name="Kinoshita T."/>
            <person name="Kohara Y."/>
            <person name="Koide E."/>
            <person name="Komatsu K."/>
            <person name="Kopischke S."/>
            <person name="Kubo M."/>
            <person name="Kyozuka J."/>
            <person name="Lagercrantz U."/>
            <person name="Lin S.S."/>
            <person name="Lindquist E."/>
            <person name="Lipzen A.M."/>
            <person name="Lu C.W."/>
            <person name="De Luna E."/>
            <person name="Martienssen R.A."/>
            <person name="Minamino N."/>
            <person name="Mizutani M."/>
            <person name="Mizutani M."/>
            <person name="Mochizuki N."/>
            <person name="Monte I."/>
            <person name="Mosher R."/>
            <person name="Nagasaki H."/>
            <person name="Nakagami H."/>
            <person name="Naramoto S."/>
            <person name="Nishitani K."/>
            <person name="Ohtani M."/>
            <person name="Okamoto T."/>
            <person name="Okumura M."/>
            <person name="Phillips J."/>
            <person name="Pollak B."/>
            <person name="Reinders A."/>
            <person name="Rovekamp M."/>
            <person name="Sano R."/>
            <person name="Sawa S."/>
            <person name="Schmid M.W."/>
            <person name="Shirakawa M."/>
            <person name="Solano R."/>
            <person name="Spunde A."/>
            <person name="Suetsugu N."/>
            <person name="Sugano S."/>
            <person name="Sugiyama A."/>
            <person name="Sun R."/>
            <person name="Suzuki Y."/>
            <person name="Takenaka M."/>
            <person name="Takezawa D."/>
            <person name="Tomogane H."/>
            <person name="Tsuzuki M."/>
            <person name="Ueda T."/>
            <person name="Umeda M."/>
            <person name="Ward J.M."/>
            <person name="Watanabe Y."/>
            <person name="Yazaki K."/>
            <person name="Yokoyama R."/>
            <person name="Yoshitake Y."/>
            <person name="Yotsui I."/>
            <person name="Zachgo S."/>
            <person name="Schmutz J."/>
        </authorList>
    </citation>
    <scope>NUCLEOTIDE SEQUENCE [LARGE SCALE GENOMIC DNA]</scope>
    <source>
        <strain evidence="21">Tak-1</strain>
    </source>
</reference>
<dbReference type="InterPro" id="IPR050528">
    <property type="entry name" value="L-type_Lectin-RKs"/>
</dbReference>
<dbReference type="AlphaFoldDB" id="A0A2R6X9Z9"/>
<dbReference type="InterPro" id="IPR017441">
    <property type="entry name" value="Protein_kinase_ATP_BS"/>
</dbReference>
<keyword evidence="10 17" id="KW-0547">Nucleotide-binding</keyword>
<dbReference type="Gene3D" id="2.60.120.200">
    <property type="match status" value="2"/>
</dbReference>
<dbReference type="PROSITE" id="PS00107">
    <property type="entry name" value="PROTEIN_KINASE_ATP"/>
    <property type="match status" value="1"/>
</dbReference>
<dbReference type="InterPro" id="IPR001245">
    <property type="entry name" value="Ser-Thr/Tyr_kinase_cat_dom"/>
</dbReference>
<evidence type="ECO:0000256" key="8">
    <source>
        <dbReference type="ARBA" id="ARBA00022729"/>
    </source>
</evidence>
<dbReference type="Gene3D" id="3.30.200.20">
    <property type="entry name" value="Phosphorylase Kinase, domain 1"/>
    <property type="match status" value="2"/>
</dbReference>
<evidence type="ECO:0000256" key="11">
    <source>
        <dbReference type="ARBA" id="ARBA00022777"/>
    </source>
</evidence>
<dbReference type="SMART" id="SM00220">
    <property type="entry name" value="S_TKc"/>
    <property type="match status" value="1"/>
</dbReference>
<keyword evidence="9" id="KW-0430">Lectin</keyword>
<evidence type="ECO:0000256" key="14">
    <source>
        <dbReference type="ARBA" id="ARBA00023136"/>
    </source>
</evidence>
<dbReference type="InterPro" id="IPR000719">
    <property type="entry name" value="Prot_kinase_dom"/>
</dbReference>
<evidence type="ECO:0000256" key="12">
    <source>
        <dbReference type="ARBA" id="ARBA00022840"/>
    </source>
</evidence>
<keyword evidence="15" id="KW-0675">Receptor</keyword>
<dbReference type="OMA" id="LENEQWP"/>
<evidence type="ECO:0000256" key="13">
    <source>
        <dbReference type="ARBA" id="ARBA00022989"/>
    </source>
</evidence>
<keyword evidence="7 18" id="KW-0812">Transmembrane</keyword>
<keyword evidence="4" id="KW-1003">Cell membrane</keyword>
<feature type="domain" description="Protein kinase" evidence="19">
    <location>
        <begin position="389"/>
        <end position="656"/>
    </location>
</feature>
<evidence type="ECO:0000256" key="4">
    <source>
        <dbReference type="ARBA" id="ARBA00022475"/>
    </source>
</evidence>
<keyword evidence="16" id="KW-0325">Glycoprotein</keyword>
<evidence type="ECO:0000256" key="10">
    <source>
        <dbReference type="ARBA" id="ARBA00022741"/>
    </source>
</evidence>
<dbReference type="GO" id="GO:0005886">
    <property type="term" value="C:plasma membrane"/>
    <property type="evidence" value="ECO:0000318"/>
    <property type="project" value="GO_Central"/>
</dbReference>
<feature type="transmembrane region" description="Helical" evidence="18">
    <location>
        <begin position="906"/>
        <end position="925"/>
    </location>
</feature>
<evidence type="ECO:0000256" key="9">
    <source>
        <dbReference type="ARBA" id="ARBA00022734"/>
    </source>
</evidence>
<feature type="transmembrane region" description="Helical" evidence="18">
    <location>
        <begin position="332"/>
        <end position="353"/>
    </location>
</feature>
<keyword evidence="21" id="KW-1185">Reference proteome</keyword>
<dbReference type="InterPro" id="IPR011009">
    <property type="entry name" value="Kinase-like_dom_sf"/>
</dbReference>
<dbReference type="EMBL" id="KZ772699">
    <property type="protein sequence ID" value="PTQ42935.1"/>
    <property type="molecule type" value="Genomic_DNA"/>
</dbReference>
<proteinExistence type="inferred from homology"/>
<dbReference type="OrthoDB" id="4062651at2759"/>
<dbReference type="InterPro" id="IPR008271">
    <property type="entry name" value="Ser/Thr_kinase_AS"/>
</dbReference>
<keyword evidence="8" id="KW-0732">Signal</keyword>
<evidence type="ECO:0000256" key="7">
    <source>
        <dbReference type="ARBA" id="ARBA00022692"/>
    </source>
</evidence>
<evidence type="ECO:0000256" key="1">
    <source>
        <dbReference type="ARBA" id="ARBA00004251"/>
    </source>
</evidence>
<keyword evidence="6" id="KW-0808">Transferase</keyword>
<keyword evidence="11" id="KW-0418">Kinase</keyword>
<dbReference type="InterPro" id="IPR001220">
    <property type="entry name" value="Legume_lectin_dom"/>
</dbReference>
<evidence type="ECO:0000256" key="2">
    <source>
        <dbReference type="ARBA" id="ARBA00008536"/>
    </source>
</evidence>
<dbReference type="Pfam" id="PF07714">
    <property type="entry name" value="PK_Tyr_Ser-Thr"/>
    <property type="match status" value="2"/>
</dbReference>
<dbReference type="CDD" id="cd06899">
    <property type="entry name" value="lectin_legume_LecRK_Arcelin_ConA"/>
    <property type="match status" value="2"/>
</dbReference>
<comment type="subcellular location">
    <subcellularLocation>
        <location evidence="1">Cell membrane</location>
        <topology evidence="1">Single-pass type I membrane protein</topology>
    </subcellularLocation>
</comment>
<evidence type="ECO:0000256" key="17">
    <source>
        <dbReference type="PROSITE-ProRule" id="PRU10141"/>
    </source>
</evidence>
<dbReference type="Pfam" id="PF00139">
    <property type="entry name" value="Lectin_legB"/>
    <property type="match status" value="2"/>
</dbReference>
<evidence type="ECO:0000259" key="19">
    <source>
        <dbReference type="PROSITE" id="PS50011"/>
    </source>
</evidence>
<keyword evidence="5" id="KW-0723">Serine/threonine-protein kinase</keyword>
<dbReference type="SUPFAM" id="SSF56112">
    <property type="entry name" value="Protein kinase-like (PK-like)"/>
    <property type="match status" value="2"/>
</dbReference>
<feature type="binding site" evidence="17">
    <location>
        <position position="425"/>
    </location>
    <ligand>
        <name>ATP</name>
        <dbReference type="ChEBI" id="CHEBI:30616"/>
    </ligand>
</feature>
<dbReference type="GO" id="GO:0004674">
    <property type="term" value="F:protein serine/threonine kinase activity"/>
    <property type="evidence" value="ECO:0007669"/>
    <property type="project" value="UniProtKB-KW"/>
</dbReference>
<dbReference type="PROSITE" id="PS00108">
    <property type="entry name" value="PROTEIN_KINASE_ST"/>
    <property type="match status" value="1"/>
</dbReference>
<comment type="similarity">
    <text evidence="2">In the N-terminal section; belongs to the leguminous lectin family.</text>
</comment>
<evidence type="ECO:0000256" key="3">
    <source>
        <dbReference type="ARBA" id="ARBA00010217"/>
    </source>
</evidence>